<evidence type="ECO:0000313" key="2">
    <source>
        <dbReference type="Proteomes" id="UP000184330"/>
    </source>
</evidence>
<dbReference type="AlphaFoldDB" id="A0A1L7X5D3"/>
<dbReference type="InterPro" id="IPR053204">
    <property type="entry name" value="Oxopyrrolidines_Biosynth-assoc"/>
</dbReference>
<reference evidence="1 2" key="1">
    <citation type="submission" date="2016-03" db="EMBL/GenBank/DDBJ databases">
        <authorList>
            <person name="Ploux O."/>
        </authorList>
    </citation>
    <scope>NUCLEOTIDE SEQUENCE [LARGE SCALE GENOMIC DNA]</scope>
    <source>
        <strain evidence="1 2">UAMH 11012</strain>
    </source>
</reference>
<dbReference type="PANTHER" id="PTHR38797:SF4">
    <property type="entry name" value="NUCLEAR PORE COMPLEX PROTEIN NUP85"/>
    <property type="match status" value="1"/>
</dbReference>
<dbReference type="EMBL" id="FJOG01000015">
    <property type="protein sequence ID" value="CZR60233.1"/>
    <property type="molecule type" value="Genomic_DNA"/>
</dbReference>
<dbReference type="Pfam" id="PF12311">
    <property type="entry name" value="DUF3632"/>
    <property type="match status" value="1"/>
</dbReference>
<gene>
    <name evidence="1" type="ORF">PAC_10129</name>
</gene>
<dbReference type="Proteomes" id="UP000184330">
    <property type="component" value="Unassembled WGS sequence"/>
</dbReference>
<organism evidence="1 2">
    <name type="scientific">Phialocephala subalpina</name>
    <dbReference type="NCBI Taxonomy" id="576137"/>
    <lineage>
        <taxon>Eukaryota</taxon>
        <taxon>Fungi</taxon>
        <taxon>Dikarya</taxon>
        <taxon>Ascomycota</taxon>
        <taxon>Pezizomycotina</taxon>
        <taxon>Leotiomycetes</taxon>
        <taxon>Helotiales</taxon>
        <taxon>Mollisiaceae</taxon>
        <taxon>Phialocephala</taxon>
        <taxon>Phialocephala fortinii species complex</taxon>
    </lineage>
</organism>
<name>A0A1L7X5D3_9HELO</name>
<dbReference type="OrthoDB" id="3564927at2759"/>
<accession>A0A1L7X5D3</accession>
<sequence>MPLAPSGIRKVDVWGMEKRLWRDLPFFEEIALEEVNTIDTEVPETDINFDFERCRWRNFHAFIARLTGSNVVDFSKYALWEFRDAVETQNVIAGLLDFRIPVVASWLKHAGQQLFSKVGAEKWDAWRDRFEDIGNDEQLQISEETRKGVEDLVRLTQRLKRGCDSTEPPS</sequence>
<proteinExistence type="predicted"/>
<keyword evidence="2" id="KW-1185">Reference proteome</keyword>
<protein>
    <submittedName>
        <fullName evidence="1">Uncharacterized protein</fullName>
    </submittedName>
</protein>
<dbReference type="InterPro" id="IPR022085">
    <property type="entry name" value="OpdG"/>
</dbReference>
<evidence type="ECO:0000313" key="1">
    <source>
        <dbReference type="EMBL" id="CZR60233.1"/>
    </source>
</evidence>
<dbReference type="PANTHER" id="PTHR38797">
    <property type="entry name" value="NUCLEAR PORE COMPLEX PROTEIN NUP85-RELATED"/>
    <property type="match status" value="1"/>
</dbReference>